<evidence type="ECO:0000259" key="5">
    <source>
        <dbReference type="PROSITE" id="PS50853"/>
    </source>
</evidence>
<accession>A0A920CZR2</accession>
<dbReference type="Pfam" id="PF03423">
    <property type="entry name" value="CBM_25"/>
    <property type="match status" value="3"/>
</dbReference>
<dbReference type="Pfam" id="PF00041">
    <property type="entry name" value="fn3"/>
    <property type="match status" value="1"/>
</dbReference>
<dbReference type="GO" id="GO:0005975">
    <property type="term" value="P:carbohydrate metabolic process"/>
    <property type="evidence" value="ECO:0007669"/>
    <property type="project" value="InterPro"/>
</dbReference>
<dbReference type="RefSeq" id="WP_246563567.1">
    <property type="nucleotide sequence ID" value="NZ_BOSE01000005.1"/>
</dbReference>
<dbReference type="InterPro" id="IPR017853">
    <property type="entry name" value="GH"/>
</dbReference>
<evidence type="ECO:0000256" key="2">
    <source>
        <dbReference type="ARBA" id="ARBA00022723"/>
    </source>
</evidence>
<evidence type="ECO:0000256" key="4">
    <source>
        <dbReference type="SAM" id="SignalP"/>
    </source>
</evidence>
<dbReference type="PANTHER" id="PTHR10357:SF215">
    <property type="entry name" value="ALPHA-AMYLASE 1"/>
    <property type="match status" value="1"/>
</dbReference>
<reference evidence="6" key="1">
    <citation type="submission" date="2021-03" db="EMBL/GenBank/DDBJ databases">
        <title>Antimicrobial resistance genes in bacteria isolated from Japanese honey, and their potential for conferring macrolide and lincosamide resistance in the American foulbrood pathogen Paenibacillus larvae.</title>
        <authorList>
            <person name="Okamoto M."/>
            <person name="Kumagai M."/>
            <person name="Kanamori H."/>
            <person name="Takamatsu D."/>
        </authorList>
    </citation>
    <scope>NUCLEOTIDE SEQUENCE</scope>
    <source>
        <strain evidence="6">J40TS1</strain>
    </source>
</reference>
<dbReference type="CDD" id="cd11339">
    <property type="entry name" value="AmyAc_bac_CMD_like_2"/>
    <property type="match status" value="1"/>
</dbReference>
<dbReference type="SUPFAM" id="SSF49265">
    <property type="entry name" value="Fibronectin type III"/>
    <property type="match status" value="1"/>
</dbReference>
<dbReference type="InterPro" id="IPR003961">
    <property type="entry name" value="FN3_dom"/>
</dbReference>
<dbReference type="CDD" id="cd00063">
    <property type="entry name" value="FN3"/>
    <property type="match status" value="2"/>
</dbReference>
<name>A0A920CZR2_9BACL</name>
<feature type="domain" description="Fibronectin type-III" evidence="5">
    <location>
        <begin position="246"/>
        <end position="335"/>
    </location>
</feature>
<gene>
    <name evidence="6" type="ORF">J40TS1_28860</name>
</gene>
<evidence type="ECO:0000256" key="3">
    <source>
        <dbReference type="ARBA" id="ARBA00022729"/>
    </source>
</evidence>
<dbReference type="InterPro" id="IPR036116">
    <property type="entry name" value="FN3_sf"/>
</dbReference>
<dbReference type="Proteomes" id="UP000683139">
    <property type="component" value="Unassembled WGS sequence"/>
</dbReference>
<proteinExistence type="predicted"/>
<dbReference type="PROSITE" id="PS50853">
    <property type="entry name" value="FN3"/>
    <property type="match status" value="2"/>
</dbReference>
<dbReference type="SMART" id="SM01066">
    <property type="entry name" value="CBM_25"/>
    <property type="match status" value="3"/>
</dbReference>
<dbReference type="GO" id="GO:0046872">
    <property type="term" value="F:metal ion binding"/>
    <property type="evidence" value="ECO:0007669"/>
    <property type="project" value="UniProtKB-KW"/>
</dbReference>
<dbReference type="EMBL" id="BOSE01000005">
    <property type="protein sequence ID" value="GIP17244.1"/>
    <property type="molecule type" value="Genomic_DNA"/>
</dbReference>
<sequence>MIKRRVIHLLLCFMFLCSLAFHVGPDPTAKTAAAAENSSATVYYYTPYKNWQAVNIHHNGSGSWTAVPGTAMQAACADWTVYTVELDSASSFQAVFTNGAGAWDNNNGANYSMGSGVHQVKNGQLIANAGNPCDAPGENEPIQLTVYYKPSSSWSSVNIHYRPNGGTWTAAPGIAMTNACEGWYVKELDLGSATGITAAFNNGSTWDNNGGQDYAIGTGIVQLHNGVLSSGSPCAPTVVDTTPPTAPAALSAASITSSSVELSWSPSTDETGGSGLAGYELYRNNTLIRSDLTTASFVDSGLAPATTYIYKVLAKDQAGNKSAFSPEFSVTTAQGNVAEVYYSTETRGWSTVNIHFAPAGSAWTTAPGIAMNENACAGWVKKTVSLGSAAFMKAAFNNGAGAWDNNNGQDYTIPAGVATVKNGVVTANAANPCTPLPADEIAPTVPANIIAAVNGLRVSLSWEASQDNPGGRGVAGYEITRTGGTAGSKTYTTAGTSFTDTATEAQTTYTYTIKAYDKAEPANISAASAPVTATTGDAPLPPVGGEPLGRDMREDTIYFVMTARFYDGDSSNNMGGQMHVSSGNAAYNDPMFRGDFKGLIEKLDYIKALGFSAIWITPVVLNRSDYDFHGYHGWDFYRVDPRLESPGATYQDLINAAHNKDIKIIQDVVYNHSSRWGEKNLFVPTVFGIRDSKWSWYYDEPIPGFEYDGITVPNPSGKAYNGDLWSTEEPAGNTCANWGLPMNNGNYHCQWPNPTSGMFPAEYYHQCWIGNWEGEDSRSCWIHEDLADFNTESEQVQSFLKDVYRKYIEMGVDGFRIDTAVHIPRVIWNRHFLPDAINHSIETFGEKGEHFFMFGEVGSFVNDKWNRGSVNHSAQFFTWKERRQYSADDAVAALEQYQYENNMGTGNQPTSDNAFLYGNSYHTPDHSQFSGMSVIDMRMHMNFSDAGNAFWNGKDSDDSYNDATFNVVYVDSHDYGPNKSNSRYAGGTEAWAENMSLMWTFRGIPTLYYGSEIEFQAGKPADCGPSCALATTGRAYFGDHIEGTVVASDFGVVQSASGPVAETLEHPLVKHVQRLNMIRREIPALQKGQYSTEGIQGSIAYKRRYTDTEQGIDSFALVAVSSSATFSGIPNGTYKDAITGDVKHVSNGTLRAELSGKGNLRIYVLDLPGNAAPGKIGEDGPFLK</sequence>
<dbReference type="AlphaFoldDB" id="A0A920CZR2"/>
<comment type="caution">
    <text evidence="6">The sequence shown here is derived from an EMBL/GenBank/DDBJ whole genome shotgun (WGS) entry which is preliminary data.</text>
</comment>
<evidence type="ECO:0000313" key="7">
    <source>
        <dbReference type="Proteomes" id="UP000683139"/>
    </source>
</evidence>
<feature type="signal peptide" evidence="4">
    <location>
        <begin position="1"/>
        <end position="20"/>
    </location>
</feature>
<dbReference type="Pfam" id="PF00128">
    <property type="entry name" value="Alpha-amylase"/>
    <property type="match status" value="2"/>
</dbReference>
<evidence type="ECO:0000256" key="1">
    <source>
        <dbReference type="ARBA" id="ARBA00001913"/>
    </source>
</evidence>
<dbReference type="SMART" id="SM00060">
    <property type="entry name" value="FN3"/>
    <property type="match status" value="2"/>
</dbReference>
<dbReference type="SUPFAM" id="SSF51445">
    <property type="entry name" value="(Trans)glycosidases"/>
    <property type="match status" value="1"/>
</dbReference>
<feature type="domain" description="Fibronectin type-III" evidence="5">
    <location>
        <begin position="442"/>
        <end position="538"/>
    </location>
</feature>
<dbReference type="PANTHER" id="PTHR10357">
    <property type="entry name" value="ALPHA-AMYLASE FAMILY MEMBER"/>
    <property type="match status" value="1"/>
</dbReference>
<evidence type="ECO:0000313" key="6">
    <source>
        <dbReference type="EMBL" id="GIP17244.1"/>
    </source>
</evidence>
<organism evidence="6 7">
    <name type="scientific">Paenibacillus montaniterrae</name>
    <dbReference type="NCBI Taxonomy" id="429341"/>
    <lineage>
        <taxon>Bacteria</taxon>
        <taxon>Bacillati</taxon>
        <taxon>Bacillota</taxon>
        <taxon>Bacilli</taxon>
        <taxon>Bacillales</taxon>
        <taxon>Paenibacillaceae</taxon>
        <taxon>Paenibacillus</taxon>
    </lineage>
</organism>
<dbReference type="SMART" id="SM00642">
    <property type="entry name" value="Aamy"/>
    <property type="match status" value="1"/>
</dbReference>
<keyword evidence="7" id="KW-1185">Reference proteome</keyword>
<dbReference type="GO" id="GO:2001070">
    <property type="term" value="F:starch binding"/>
    <property type="evidence" value="ECO:0007669"/>
    <property type="project" value="InterPro"/>
</dbReference>
<dbReference type="InterPro" id="IPR005085">
    <property type="entry name" value="CBM25"/>
</dbReference>
<dbReference type="Gene3D" id="3.20.20.80">
    <property type="entry name" value="Glycosidases"/>
    <property type="match status" value="2"/>
</dbReference>
<dbReference type="InterPro" id="IPR013783">
    <property type="entry name" value="Ig-like_fold"/>
</dbReference>
<keyword evidence="3 4" id="KW-0732">Signal</keyword>
<dbReference type="InterPro" id="IPR006047">
    <property type="entry name" value="GH13_cat_dom"/>
</dbReference>
<keyword evidence="2" id="KW-0479">Metal-binding</keyword>
<comment type="cofactor">
    <cofactor evidence="1">
        <name>Ca(2+)</name>
        <dbReference type="ChEBI" id="CHEBI:29108"/>
    </cofactor>
</comment>
<dbReference type="Gene3D" id="2.60.40.10">
    <property type="entry name" value="Immunoglobulins"/>
    <property type="match status" value="5"/>
</dbReference>
<protein>
    <recommendedName>
        <fullName evidence="5">Fibronectin type-III domain-containing protein</fullName>
    </recommendedName>
</protein>
<feature type="chain" id="PRO_5039071328" description="Fibronectin type-III domain-containing protein" evidence="4">
    <location>
        <begin position="21"/>
        <end position="1184"/>
    </location>
</feature>